<reference evidence="6 7" key="1">
    <citation type="submission" date="2017-11" db="EMBL/GenBank/DDBJ databases">
        <title>De novo assembly and phasing of dikaryotic genomes from two isolates of Puccinia coronata f. sp. avenae, the causal agent of oat crown rust.</title>
        <authorList>
            <person name="Miller M.E."/>
            <person name="Zhang Y."/>
            <person name="Omidvar V."/>
            <person name="Sperschneider J."/>
            <person name="Schwessinger B."/>
            <person name="Raley C."/>
            <person name="Palmer J.M."/>
            <person name="Garnica D."/>
            <person name="Upadhyaya N."/>
            <person name="Rathjen J."/>
            <person name="Taylor J.M."/>
            <person name="Park R.F."/>
            <person name="Dodds P.N."/>
            <person name="Hirsch C.D."/>
            <person name="Kianian S.F."/>
            <person name="Figueroa M."/>
        </authorList>
    </citation>
    <scope>NUCLEOTIDE SEQUENCE [LARGE SCALE GENOMIC DNA]</scope>
    <source>
        <strain evidence="6">12SD80</strain>
    </source>
</reference>
<dbReference type="Gene3D" id="2.40.70.10">
    <property type="entry name" value="Acid Proteases"/>
    <property type="match status" value="1"/>
</dbReference>
<evidence type="ECO:0000256" key="4">
    <source>
        <dbReference type="SAM" id="MobiDB-lite"/>
    </source>
</evidence>
<keyword evidence="2" id="KW-0479">Metal-binding</keyword>
<organism evidence="6 7">
    <name type="scientific">Puccinia coronata f. sp. avenae</name>
    <dbReference type="NCBI Taxonomy" id="200324"/>
    <lineage>
        <taxon>Eukaryota</taxon>
        <taxon>Fungi</taxon>
        <taxon>Dikarya</taxon>
        <taxon>Basidiomycota</taxon>
        <taxon>Pucciniomycotina</taxon>
        <taxon>Pucciniomycetes</taxon>
        <taxon>Pucciniales</taxon>
        <taxon>Pucciniaceae</taxon>
        <taxon>Puccinia</taxon>
    </lineage>
</organism>
<evidence type="ECO:0000313" key="6">
    <source>
        <dbReference type="EMBL" id="PLW38016.1"/>
    </source>
</evidence>
<dbReference type="InterPro" id="IPR021109">
    <property type="entry name" value="Peptidase_aspartic_dom_sf"/>
</dbReference>
<feature type="domain" description="CCHC-type" evidence="5">
    <location>
        <begin position="263"/>
        <end position="278"/>
    </location>
</feature>
<protein>
    <recommendedName>
        <fullName evidence="5">CCHC-type domain-containing protein</fullName>
    </recommendedName>
</protein>
<feature type="compositionally biased region" description="Low complexity" evidence="4">
    <location>
        <begin position="228"/>
        <end position="239"/>
    </location>
</feature>
<dbReference type="InterPro" id="IPR036875">
    <property type="entry name" value="Znf_CCHC_sf"/>
</dbReference>
<sequence length="645" mass="70119">MDMDAIQKQLADLMNIVKEEHTLQQQADAARAQAEAKLKSHELNPTTETAVRKGPKISVPNKCDGMCGAKAEVYASQIGLYVISNPGYFPDDRSKVVFSISYLTGQASTWAQPFTQRLFAGKDVTYESFLTAFQCMFFDTEKKNRAEKILRALKQTRLVAHYTHQFNMHAHDTGWEARTLVSQYTQGLKKDVQLALVLARTEFKSMEAVSNFTLKGDNEINGTSDPSPATNAPTNNPNAIDLSTFKGRLSEAERTRMMRAGLCFRCGKHGHLSHDCPDKKAHNTVRINELEEELRRLKDRNAKTDKGGKAEGELFAQKSKLIQCATASNQTISGFDGSTGQSSFEIDLTLNHDTKPSGFIITRLKDSYDGILGMPWVQHHGHLIDWKNRQFKGSQPSIAAAAAASSSPPRPSLGLLGNARMIDEGVCVFDTNAPPQCEHTIPPSPLTFEMAGKQAPSVELQEKPPARTAGLVATAKTVPSYPPDPSGYGQEPRRHAREIDGGVFASCTLALLQCEFDNPYSPNPLLAAGKPLSPLNLCSENPPEPWPKEGNARTDPGRIQDSAAAVAVSSYPTTPSAEGMQPRGPTRIVDEGVCASCTLALPQCECKTPNPTKVLVRTAGKPLCPVEQQNTTKISAAGVSCSKLA</sequence>
<proteinExistence type="predicted"/>
<dbReference type="PANTHER" id="PTHR15503">
    <property type="entry name" value="LDOC1 RELATED"/>
    <property type="match status" value="1"/>
</dbReference>
<keyword evidence="3" id="KW-0175">Coiled coil</keyword>
<dbReference type="Proteomes" id="UP000235392">
    <property type="component" value="Unassembled WGS sequence"/>
</dbReference>
<dbReference type="SUPFAM" id="SSF57756">
    <property type="entry name" value="Retrovirus zinc finger-like domains"/>
    <property type="match status" value="1"/>
</dbReference>
<keyword evidence="2" id="KW-0863">Zinc-finger</keyword>
<dbReference type="InterPro" id="IPR032567">
    <property type="entry name" value="RTL1-rel"/>
</dbReference>
<evidence type="ECO:0000256" key="2">
    <source>
        <dbReference type="PROSITE-ProRule" id="PRU00047"/>
    </source>
</evidence>
<dbReference type="InterPro" id="IPR001878">
    <property type="entry name" value="Znf_CCHC"/>
</dbReference>
<keyword evidence="1" id="KW-0507">mRNA processing</keyword>
<dbReference type="PANTHER" id="PTHR15503:SF22">
    <property type="entry name" value="TRANSPOSON TY3-I GAG POLYPROTEIN"/>
    <property type="match status" value="1"/>
</dbReference>
<dbReference type="GO" id="GO:0008270">
    <property type="term" value="F:zinc ion binding"/>
    <property type="evidence" value="ECO:0007669"/>
    <property type="project" value="UniProtKB-KW"/>
</dbReference>
<dbReference type="PROSITE" id="PS50158">
    <property type="entry name" value="ZF_CCHC"/>
    <property type="match status" value="1"/>
</dbReference>
<name>A0A2N5UK76_9BASI</name>
<dbReference type="SMART" id="SM00343">
    <property type="entry name" value="ZnF_C2HC"/>
    <property type="match status" value="1"/>
</dbReference>
<evidence type="ECO:0000313" key="7">
    <source>
        <dbReference type="Proteomes" id="UP000235392"/>
    </source>
</evidence>
<feature type="region of interest" description="Disordered" evidence="4">
    <location>
        <begin position="216"/>
        <end position="242"/>
    </location>
</feature>
<dbReference type="EMBL" id="PGCI01000134">
    <property type="protein sequence ID" value="PLW38016.1"/>
    <property type="molecule type" value="Genomic_DNA"/>
</dbReference>
<dbReference type="AlphaFoldDB" id="A0A2N5UK76"/>
<evidence type="ECO:0000256" key="3">
    <source>
        <dbReference type="SAM" id="Coils"/>
    </source>
</evidence>
<gene>
    <name evidence="6" type="ORF">PCASD_09939</name>
</gene>
<keyword evidence="2" id="KW-0862">Zinc</keyword>
<dbReference type="Pfam" id="PF03732">
    <property type="entry name" value="Retrotrans_gag"/>
    <property type="match status" value="1"/>
</dbReference>
<dbReference type="InterPro" id="IPR005162">
    <property type="entry name" value="Retrotrans_gag_dom"/>
</dbReference>
<dbReference type="Pfam" id="PF00098">
    <property type="entry name" value="zf-CCHC"/>
    <property type="match status" value="1"/>
</dbReference>
<dbReference type="GO" id="GO:0003676">
    <property type="term" value="F:nucleic acid binding"/>
    <property type="evidence" value="ECO:0007669"/>
    <property type="project" value="InterPro"/>
</dbReference>
<dbReference type="GO" id="GO:0006397">
    <property type="term" value="P:mRNA processing"/>
    <property type="evidence" value="ECO:0007669"/>
    <property type="project" value="UniProtKB-KW"/>
</dbReference>
<feature type="coiled-coil region" evidence="3">
    <location>
        <begin position="280"/>
        <end position="307"/>
    </location>
</feature>
<evidence type="ECO:0000259" key="5">
    <source>
        <dbReference type="PROSITE" id="PS50158"/>
    </source>
</evidence>
<accession>A0A2N5UK76</accession>
<evidence type="ECO:0000256" key="1">
    <source>
        <dbReference type="ARBA" id="ARBA00022664"/>
    </source>
</evidence>
<dbReference type="Gene3D" id="4.10.60.10">
    <property type="entry name" value="Zinc finger, CCHC-type"/>
    <property type="match status" value="1"/>
</dbReference>
<comment type="caution">
    <text evidence="6">The sequence shown here is derived from an EMBL/GenBank/DDBJ whole genome shotgun (WGS) entry which is preliminary data.</text>
</comment>